<evidence type="ECO:0000256" key="7">
    <source>
        <dbReference type="ARBA" id="ARBA00022840"/>
    </source>
</evidence>
<dbReference type="CDD" id="cd16928">
    <property type="entry name" value="HATPase_GyrB-like"/>
    <property type="match status" value="1"/>
</dbReference>
<keyword evidence="9" id="KW-0799">Topoisomerase</keyword>
<dbReference type="SMART" id="SM00305">
    <property type="entry name" value="HintC"/>
    <property type="match status" value="1"/>
</dbReference>
<dbReference type="GO" id="GO:0006265">
    <property type="term" value="P:DNA topological change"/>
    <property type="evidence" value="ECO:0007669"/>
    <property type="project" value="InterPro"/>
</dbReference>
<dbReference type="PROSITE" id="PS50817">
    <property type="entry name" value="INTEIN_N_TER"/>
    <property type="match status" value="1"/>
</dbReference>
<dbReference type="RefSeq" id="WP_070391486.1">
    <property type="nucleotide sequence ID" value="NZ_CP017599.1"/>
</dbReference>
<sequence>MTSSYSADQIQVLEGLEPVRKRPGMYIGTTGPRGLHHLVYEVVDNSIDEALAGYCTHIEVDINSNGSVTVTDDGRGVPTDTHPTTGKSALETVMTVLHAGGKFGGGGYKVSGGLHGVGVSVVNALSEWVDVTVWREKKEHTQRYERGVPMTELLVKPYKKNHTGTSVNFKPDTEIFTGGIEFDYTTLSGRLRELAYLNAGVKITFSDHRLEEPRVEAYHYEGGIQEYVAYMNREKHPLHEEIIYIQGERKSIQVEVALQWCIDAYSDNLLGFANNIRTIDGGTHLEGLKTVLTRTMNAIARKRNKIKESESNLGGENVREGLTGVISVKVPEPEFEGQTKTKLGNTEVRGIVDSLVGEVLTEYLDFRPQVVDTILEKAIQAYKAAEAARRARELVRRKSVLESSPLPGKLADCSSRDPGESEIFIVEGDSAGGCFSGETQVALADGRSLSFKELVAEQAMGKEHFCYTITNNGSIGIERIINPRMTKANAKVIKLTLDNSETIICTPDHRFMLQDGSYKPAVSLTPDDLLMPLYRPLAEIRKQAQVKTQNKEVYSAFGGNQTQVCEAVANYNYQVVSIESLEQLVDVYDIEVPHTHNFALESGVFVHNSAKQGRDRQFQAILPLRGKILNIEKTDDAKIYKNTEIQSLITALGLGIKGEEFDPSNLRYHRIVIMTDADVDGAHIRTLLLTFFYRYQRALVDQGYIYIACPPLYKLERGRNHNYCYSDRELQQRISQFPENANYNIQRFKGLGEMMPQQLWDTTMNPETRTMKQIEIEDAAEADRIFTVLMGDRVAPRRQFIETYGARLNLNDLDI</sequence>
<evidence type="ECO:0000256" key="8">
    <source>
        <dbReference type="ARBA" id="ARBA00022842"/>
    </source>
</evidence>
<evidence type="ECO:0000256" key="4">
    <source>
        <dbReference type="ARBA" id="ARBA00012895"/>
    </source>
</evidence>
<dbReference type="PANTHER" id="PTHR45866">
    <property type="entry name" value="DNA GYRASE/TOPOISOMERASE SUBUNIT B"/>
    <property type="match status" value="1"/>
</dbReference>
<keyword evidence="10" id="KW-0238">DNA-binding</keyword>
<dbReference type="CDD" id="cd00081">
    <property type="entry name" value="Hint"/>
    <property type="match status" value="1"/>
</dbReference>
<keyword evidence="5" id="KW-0479">Metal-binding</keyword>
<evidence type="ECO:0000313" key="13">
    <source>
        <dbReference type="EMBL" id="AOW98985.1"/>
    </source>
</evidence>
<dbReference type="PRINTS" id="PR00418">
    <property type="entry name" value="TPI2FAMILY"/>
</dbReference>
<gene>
    <name evidence="13" type="ORF">BJP34_05560</name>
</gene>
<comment type="catalytic activity">
    <reaction evidence="1">
        <text>ATP-dependent breakage, passage and rejoining of double-stranded DNA.</text>
        <dbReference type="EC" id="5.6.2.2"/>
    </reaction>
</comment>
<dbReference type="InterPro" id="IPR020568">
    <property type="entry name" value="Ribosomal_Su5_D2-typ_SF"/>
</dbReference>
<evidence type="ECO:0000256" key="3">
    <source>
        <dbReference type="ARBA" id="ARBA00010708"/>
    </source>
</evidence>
<evidence type="ECO:0000256" key="5">
    <source>
        <dbReference type="ARBA" id="ARBA00022723"/>
    </source>
</evidence>
<dbReference type="Gene3D" id="2.170.16.10">
    <property type="entry name" value="Hedgehog/Intein (Hint) domain"/>
    <property type="match status" value="1"/>
</dbReference>
<dbReference type="SMART" id="SM00306">
    <property type="entry name" value="HintN"/>
    <property type="match status" value="1"/>
</dbReference>
<dbReference type="SUPFAM" id="SSF56719">
    <property type="entry name" value="Type II DNA topoisomerase"/>
    <property type="match status" value="2"/>
</dbReference>
<dbReference type="Proteomes" id="UP000177870">
    <property type="component" value="Chromosome"/>
</dbReference>
<dbReference type="InterPro" id="IPR013759">
    <property type="entry name" value="Topo_IIA_B_C"/>
</dbReference>
<dbReference type="InterPro" id="IPR030934">
    <property type="entry name" value="Intein_C"/>
</dbReference>
<dbReference type="CDD" id="cd00822">
    <property type="entry name" value="TopoII_Trans_DNA_gyrase"/>
    <property type="match status" value="1"/>
</dbReference>
<dbReference type="PROSITE" id="PS00177">
    <property type="entry name" value="TOPOISOMERASE_II"/>
    <property type="match status" value="1"/>
</dbReference>
<dbReference type="InterPro" id="IPR013506">
    <property type="entry name" value="Topo_IIA_bsu_dom2"/>
</dbReference>
<evidence type="ECO:0000256" key="2">
    <source>
        <dbReference type="ARBA" id="ARBA00001946"/>
    </source>
</evidence>
<feature type="domain" description="Toprim" evidence="12">
    <location>
        <begin position="626"/>
        <end position="711"/>
    </location>
</feature>
<dbReference type="PROSITE" id="PS50818">
    <property type="entry name" value="INTEIN_C_TER"/>
    <property type="match status" value="1"/>
</dbReference>
<keyword evidence="8" id="KW-0460">Magnesium</keyword>
<dbReference type="NCBIfam" id="TIGR01059">
    <property type="entry name" value="gyrB"/>
    <property type="match status" value="1"/>
</dbReference>
<dbReference type="SMART" id="SM00433">
    <property type="entry name" value="TOP2c"/>
    <property type="match status" value="1"/>
</dbReference>
<dbReference type="FunFam" id="3.30.230.10:FF:000005">
    <property type="entry name" value="DNA gyrase subunit B"/>
    <property type="match status" value="1"/>
</dbReference>
<accession>A0A1D8TNK4</accession>
<dbReference type="GO" id="GO:0016539">
    <property type="term" value="P:intein-mediated protein splicing"/>
    <property type="evidence" value="ECO:0007669"/>
    <property type="project" value="InterPro"/>
</dbReference>
<dbReference type="InterPro" id="IPR001241">
    <property type="entry name" value="Topo_IIA"/>
</dbReference>
<dbReference type="GO" id="GO:0034335">
    <property type="term" value="F:DNA negative supercoiling activity"/>
    <property type="evidence" value="ECO:0007669"/>
    <property type="project" value="UniProtKB-ARBA"/>
</dbReference>
<dbReference type="PRINTS" id="PR01159">
    <property type="entry name" value="DNAGYRASEB"/>
</dbReference>
<dbReference type="EMBL" id="CP017599">
    <property type="protein sequence ID" value="AOW98985.1"/>
    <property type="molecule type" value="Genomic_DNA"/>
</dbReference>
<dbReference type="Pfam" id="PF00986">
    <property type="entry name" value="DNA_gyraseB_C"/>
    <property type="match status" value="1"/>
</dbReference>
<organism evidence="13 14">
    <name type="scientific">Moorena producens PAL-8-15-08-1</name>
    <dbReference type="NCBI Taxonomy" id="1458985"/>
    <lineage>
        <taxon>Bacteria</taxon>
        <taxon>Bacillati</taxon>
        <taxon>Cyanobacteriota</taxon>
        <taxon>Cyanophyceae</taxon>
        <taxon>Coleofasciculales</taxon>
        <taxon>Coleofasciculaceae</taxon>
        <taxon>Moorena</taxon>
    </lineage>
</organism>
<dbReference type="STRING" id="1458985.BJP34_05560"/>
<dbReference type="InterPro" id="IPR011557">
    <property type="entry name" value="GyrB"/>
</dbReference>
<dbReference type="GO" id="GO:0003677">
    <property type="term" value="F:DNA binding"/>
    <property type="evidence" value="ECO:0007669"/>
    <property type="project" value="UniProtKB-KW"/>
</dbReference>
<dbReference type="Pfam" id="PF01751">
    <property type="entry name" value="Toprim"/>
    <property type="match status" value="1"/>
</dbReference>
<dbReference type="InterPro" id="IPR003594">
    <property type="entry name" value="HATPase_dom"/>
</dbReference>
<dbReference type="SMART" id="SM00387">
    <property type="entry name" value="HATPase_c"/>
    <property type="match status" value="1"/>
</dbReference>
<dbReference type="InterPro" id="IPR006171">
    <property type="entry name" value="TOPRIM_dom"/>
</dbReference>
<dbReference type="InterPro" id="IPR006141">
    <property type="entry name" value="Intein_N"/>
</dbReference>
<dbReference type="SUPFAM" id="SSF51294">
    <property type="entry name" value="Hedgehog/intein (Hint) domain"/>
    <property type="match status" value="1"/>
</dbReference>
<dbReference type="SUPFAM" id="SSF55874">
    <property type="entry name" value="ATPase domain of HSP90 chaperone/DNA topoisomerase II/histidine kinase"/>
    <property type="match status" value="1"/>
</dbReference>
<dbReference type="InterPro" id="IPR036844">
    <property type="entry name" value="Hint_dom_sf"/>
</dbReference>
<dbReference type="FunFam" id="3.30.565.10:FF:000002">
    <property type="entry name" value="DNA gyrase subunit B"/>
    <property type="match status" value="1"/>
</dbReference>
<dbReference type="AlphaFoldDB" id="A0A1D8TNK4"/>
<dbReference type="InterPro" id="IPR036890">
    <property type="entry name" value="HATPase_C_sf"/>
</dbReference>
<evidence type="ECO:0000259" key="12">
    <source>
        <dbReference type="PROSITE" id="PS50880"/>
    </source>
</evidence>
<dbReference type="PANTHER" id="PTHR45866:SF1">
    <property type="entry name" value="DNA GYRASE SUBUNIT B, MITOCHONDRIAL"/>
    <property type="match status" value="1"/>
</dbReference>
<comment type="similarity">
    <text evidence="3">Belongs to the type II topoisomerase GyrB family.</text>
</comment>
<dbReference type="Pfam" id="PF02518">
    <property type="entry name" value="HATPase_c"/>
    <property type="match status" value="1"/>
</dbReference>
<dbReference type="InterPro" id="IPR013760">
    <property type="entry name" value="Topo_IIA-like_dom_sf"/>
</dbReference>
<dbReference type="NCBIfam" id="TIGR01443">
    <property type="entry name" value="intein_Cterm"/>
    <property type="match status" value="1"/>
</dbReference>
<evidence type="ECO:0000256" key="1">
    <source>
        <dbReference type="ARBA" id="ARBA00000185"/>
    </source>
</evidence>
<dbReference type="PROSITE" id="PS50880">
    <property type="entry name" value="TOPRIM"/>
    <property type="match status" value="1"/>
</dbReference>
<dbReference type="Gene3D" id="3.40.50.670">
    <property type="match status" value="1"/>
</dbReference>
<dbReference type="GO" id="GO:0005524">
    <property type="term" value="F:ATP binding"/>
    <property type="evidence" value="ECO:0007669"/>
    <property type="project" value="UniProtKB-KW"/>
</dbReference>
<name>A0A1D8TNK4_9CYAN</name>
<evidence type="ECO:0000256" key="10">
    <source>
        <dbReference type="ARBA" id="ARBA00023125"/>
    </source>
</evidence>
<dbReference type="InterPro" id="IPR003587">
    <property type="entry name" value="Hint_dom_N"/>
</dbReference>
<dbReference type="InterPro" id="IPR003586">
    <property type="entry name" value="Hint_dom_C"/>
</dbReference>
<dbReference type="InterPro" id="IPR014721">
    <property type="entry name" value="Ribsml_uS5_D2-typ_fold_subgr"/>
</dbReference>
<reference evidence="14" key="1">
    <citation type="submission" date="2016-10" db="EMBL/GenBank/DDBJ databases">
        <title>Comparative genomics uncovers the prolific and rare metabolic potential of the cyanobacterial genus Moorea.</title>
        <authorList>
            <person name="Leao T."/>
            <person name="Castelao G."/>
            <person name="Korobeynikov A."/>
            <person name="Monroe E.A."/>
            <person name="Podell S."/>
            <person name="Glukhov E."/>
            <person name="Allen E."/>
            <person name="Gerwick W.H."/>
            <person name="Gerwick L."/>
        </authorList>
    </citation>
    <scope>NUCLEOTIDE SEQUENCE [LARGE SCALE GENOMIC DNA]</scope>
    <source>
        <strain evidence="14">PAL-8-15-08-1</strain>
    </source>
</reference>
<dbReference type="GO" id="GO:0046872">
    <property type="term" value="F:metal ion binding"/>
    <property type="evidence" value="ECO:0007669"/>
    <property type="project" value="UniProtKB-KW"/>
</dbReference>
<dbReference type="Gene3D" id="3.30.565.10">
    <property type="entry name" value="Histidine kinase-like ATPase, C-terminal domain"/>
    <property type="match status" value="1"/>
</dbReference>
<keyword evidence="11" id="KW-0413">Isomerase</keyword>
<dbReference type="InterPro" id="IPR018522">
    <property type="entry name" value="TopoIIA_CS"/>
</dbReference>
<dbReference type="InterPro" id="IPR000565">
    <property type="entry name" value="Topo_IIA_B"/>
</dbReference>
<dbReference type="KEGG" id="mpro:BJP34_05560"/>
<dbReference type="Pfam" id="PF14890">
    <property type="entry name" value="Intein_splicing"/>
    <property type="match status" value="1"/>
</dbReference>
<dbReference type="NCBIfam" id="TIGR01445">
    <property type="entry name" value="intein_Nterm"/>
    <property type="match status" value="1"/>
</dbReference>
<evidence type="ECO:0000256" key="11">
    <source>
        <dbReference type="ARBA" id="ARBA00023235"/>
    </source>
</evidence>
<protein>
    <recommendedName>
        <fullName evidence="4">DNA topoisomerase (ATP-hydrolyzing)</fullName>
        <ecNumber evidence="4">5.6.2.2</ecNumber>
    </recommendedName>
</protein>
<dbReference type="InterPro" id="IPR002288">
    <property type="entry name" value="DNA_gyrase_B_C"/>
</dbReference>
<evidence type="ECO:0000256" key="6">
    <source>
        <dbReference type="ARBA" id="ARBA00022741"/>
    </source>
</evidence>
<dbReference type="SUPFAM" id="SSF54211">
    <property type="entry name" value="Ribosomal protein S5 domain 2-like"/>
    <property type="match status" value="1"/>
</dbReference>
<dbReference type="OrthoDB" id="9802808at2"/>
<evidence type="ECO:0000256" key="9">
    <source>
        <dbReference type="ARBA" id="ARBA00023029"/>
    </source>
</evidence>
<comment type="cofactor">
    <cofactor evidence="2">
        <name>Mg(2+)</name>
        <dbReference type="ChEBI" id="CHEBI:18420"/>
    </cofactor>
</comment>
<keyword evidence="6" id="KW-0547">Nucleotide-binding</keyword>
<proteinExistence type="inferred from homology"/>
<dbReference type="EC" id="5.6.2.2" evidence="4"/>
<dbReference type="Gene3D" id="3.30.230.10">
    <property type="match status" value="1"/>
</dbReference>
<evidence type="ECO:0000313" key="14">
    <source>
        <dbReference type="Proteomes" id="UP000177870"/>
    </source>
</evidence>
<dbReference type="Pfam" id="PF00204">
    <property type="entry name" value="DNA_gyraseB"/>
    <property type="match status" value="1"/>
</dbReference>
<keyword evidence="7" id="KW-0067">ATP-binding</keyword>
<dbReference type="GO" id="GO:0005694">
    <property type="term" value="C:chromosome"/>
    <property type="evidence" value="ECO:0007669"/>
    <property type="project" value="InterPro"/>
</dbReference>